<dbReference type="EMBL" id="UFQS01000285">
    <property type="protein sequence ID" value="SSX02441.1"/>
    <property type="molecule type" value="Genomic_DNA"/>
</dbReference>
<protein>
    <recommendedName>
        <fullName evidence="6">Epoxide hydrolase</fullName>
        <ecNumber evidence="6">3.3.2.9</ecNumber>
    </recommendedName>
</protein>
<dbReference type="Pfam" id="PF06441">
    <property type="entry name" value="EHN"/>
    <property type="match status" value="1"/>
</dbReference>
<keyword evidence="8" id="KW-0732">Signal</keyword>
<feature type="domain" description="Epoxide hydrolase N-terminal" evidence="9">
    <location>
        <begin position="53"/>
        <end position="166"/>
    </location>
</feature>
<dbReference type="InterPro" id="IPR010497">
    <property type="entry name" value="Epoxide_hydro_N"/>
</dbReference>
<evidence type="ECO:0000256" key="3">
    <source>
        <dbReference type="ARBA" id="ARBA00010088"/>
    </source>
</evidence>
<evidence type="ECO:0000256" key="1">
    <source>
        <dbReference type="ARBA" id="ARBA00000221"/>
    </source>
</evidence>
<dbReference type="VEuPathDB" id="VectorBase:CSON007560"/>
<name>A0A336KD36_CULSO</name>
<evidence type="ECO:0000256" key="8">
    <source>
        <dbReference type="SAM" id="SignalP"/>
    </source>
</evidence>
<dbReference type="PANTHER" id="PTHR21661:SF35">
    <property type="entry name" value="EPOXIDE HYDROLASE"/>
    <property type="match status" value="1"/>
</dbReference>
<dbReference type="InterPro" id="IPR029058">
    <property type="entry name" value="AB_hydrolase_fold"/>
</dbReference>
<feature type="active site" description="Proton acceptor" evidence="7">
    <location>
        <position position="435"/>
    </location>
</feature>
<dbReference type="AlphaFoldDB" id="A0A336KD36"/>
<evidence type="ECO:0000256" key="2">
    <source>
        <dbReference type="ARBA" id="ARBA00004111"/>
    </source>
</evidence>
<dbReference type="PANTHER" id="PTHR21661">
    <property type="entry name" value="EPOXIDE HYDROLASE 1-RELATED"/>
    <property type="match status" value="1"/>
</dbReference>
<dbReference type="InterPro" id="IPR016292">
    <property type="entry name" value="Epoxide_hydrolase"/>
</dbReference>
<evidence type="ECO:0000313" key="10">
    <source>
        <dbReference type="EMBL" id="SSX02441.1"/>
    </source>
</evidence>
<evidence type="ECO:0000313" key="11">
    <source>
        <dbReference type="EMBL" id="SSX22816.1"/>
    </source>
</evidence>
<keyword evidence="6" id="KW-0256">Endoplasmic reticulum</keyword>
<comment type="catalytic activity">
    <reaction evidence="1 6">
        <text>1-(4-methoxyphenyl)-N-methyl-N-[(3-methyloxetan-3-yl)methyl]methanamine + H2O = 2-{[(4-methoxybenzyl)(methyl)amino]methyl}-2-methylpropane-1,3-diol</text>
        <dbReference type="Rhea" id="RHEA:55764"/>
        <dbReference type="ChEBI" id="CHEBI:15377"/>
        <dbReference type="ChEBI" id="CHEBI:139161"/>
        <dbReference type="ChEBI" id="CHEBI:139164"/>
        <dbReference type="EC" id="3.3.2.9"/>
    </reaction>
</comment>
<accession>A0A336KD36</accession>
<dbReference type="EMBL" id="UFQT01000285">
    <property type="protein sequence ID" value="SSX22816.1"/>
    <property type="molecule type" value="Genomic_DNA"/>
</dbReference>
<comment type="function">
    <text evidence="6">Catalyzes juvenile hormone hydrolysis.</text>
</comment>
<organism evidence="10">
    <name type="scientific">Culicoides sonorensis</name>
    <name type="common">Biting midge</name>
    <dbReference type="NCBI Taxonomy" id="179676"/>
    <lineage>
        <taxon>Eukaryota</taxon>
        <taxon>Metazoa</taxon>
        <taxon>Ecdysozoa</taxon>
        <taxon>Arthropoda</taxon>
        <taxon>Hexapoda</taxon>
        <taxon>Insecta</taxon>
        <taxon>Pterygota</taxon>
        <taxon>Neoptera</taxon>
        <taxon>Endopterygota</taxon>
        <taxon>Diptera</taxon>
        <taxon>Nematocera</taxon>
        <taxon>Chironomoidea</taxon>
        <taxon>Ceratopogonidae</taxon>
        <taxon>Ceratopogoninae</taxon>
        <taxon>Culicoides</taxon>
        <taxon>Monoculicoides</taxon>
    </lineage>
</organism>
<dbReference type="PRINTS" id="PR00412">
    <property type="entry name" value="EPOXHYDRLASE"/>
</dbReference>
<dbReference type="PIRSF" id="PIRSF001112">
    <property type="entry name" value="Epoxide_hydrolase"/>
    <property type="match status" value="1"/>
</dbReference>
<dbReference type="OMA" id="TRIYYEF"/>
<feature type="chain" id="PRO_5033342624" description="Epoxide hydrolase" evidence="8">
    <location>
        <begin position="20"/>
        <end position="459"/>
    </location>
</feature>
<evidence type="ECO:0000259" key="9">
    <source>
        <dbReference type="Pfam" id="PF06441"/>
    </source>
</evidence>
<proteinExistence type="inferred from homology"/>
<keyword evidence="4 6" id="KW-0058">Aromatic hydrocarbons catabolism</keyword>
<evidence type="ECO:0000256" key="5">
    <source>
        <dbReference type="ARBA" id="ARBA00022801"/>
    </source>
</evidence>
<comment type="catalytic activity">
    <reaction evidence="6">
        <text>cis-stilbene oxide + H2O = (1R,2R)-hydrobenzoin</text>
        <dbReference type="Rhea" id="RHEA:23900"/>
        <dbReference type="ChEBI" id="CHEBI:15377"/>
        <dbReference type="ChEBI" id="CHEBI:50004"/>
        <dbReference type="ChEBI" id="CHEBI:50014"/>
        <dbReference type="EC" id="3.3.2.9"/>
    </reaction>
</comment>
<evidence type="ECO:0000256" key="4">
    <source>
        <dbReference type="ARBA" id="ARBA00022797"/>
    </source>
</evidence>
<dbReference type="GO" id="GO:0097176">
    <property type="term" value="P:epoxide metabolic process"/>
    <property type="evidence" value="ECO:0007669"/>
    <property type="project" value="TreeGrafter"/>
</dbReference>
<comment type="subcellular location">
    <subcellularLocation>
        <location evidence="6">Endoplasmic reticulum membrane</location>
    </subcellularLocation>
    <subcellularLocation>
        <location evidence="2">Microsome membrane</location>
        <topology evidence="2">Single-pass membrane protein</topology>
    </subcellularLocation>
</comment>
<evidence type="ECO:0000256" key="7">
    <source>
        <dbReference type="PIRSR" id="PIRSR001112-1"/>
    </source>
</evidence>
<dbReference type="SUPFAM" id="SSF53474">
    <property type="entry name" value="alpha/beta-Hydrolases"/>
    <property type="match status" value="1"/>
</dbReference>
<dbReference type="GO" id="GO:0005789">
    <property type="term" value="C:endoplasmic reticulum membrane"/>
    <property type="evidence" value="ECO:0007669"/>
    <property type="project" value="UniProtKB-SubCell"/>
</dbReference>
<dbReference type="EC" id="3.3.2.9" evidence="6"/>
<reference evidence="10" key="1">
    <citation type="submission" date="2018-04" db="EMBL/GenBank/DDBJ databases">
        <authorList>
            <person name="Go L.Y."/>
            <person name="Mitchell J.A."/>
        </authorList>
    </citation>
    <scope>NUCLEOTIDE SEQUENCE</scope>
    <source>
        <tissue evidence="10">Whole organism</tissue>
    </source>
</reference>
<sequence length="459" mass="53317">MGFVGRLFFVFFSVFLAYTFQTYRKNTKPLPIPDLDLNQYWGPGKAKPDNTKIEKFQIDFKKEDFDRLKTQLKDKSYLVPPLEDVQFQYGFNTNKLKSVISYWSDTYLEKWYTERQNHLNKFPQFKTQVQGLNIHFIHVVPKKSSKNIKVYPILLLHGWPGSVVEFYDLIPLLTTETKDKDYVFEVIAPSLPGYGFSDAAAKQGLHFAEMAIIFQNLMQRLGKEKYFVQGGDWGSAIGTTMATFFPENVIGYHSNMCGIMTPWASFKQFISSYYPKYFVDDEKHIEYHYPLGKTFMELLKESGYMHIQSTKPDTVGTALTNNPVGLAAYILEKFSTWTNLAYRDLEDGGLTKYFSMDSLLDNLMFYYIPNSILTSQRLYKESFGDSAVFDIDRIPVTVPVGCARFRWELFNQIDWILKDKFTNLVHSSYHEDGGHFAAMQLPKVMYKDVVEFVNKVLKN</sequence>
<gene>
    <name evidence="10" type="primary">CSON007560</name>
</gene>
<feature type="active site" description="Nucleophile" evidence="7">
    <location>
        <position position="232"/>
    </location>
</feature>
<comment type="similarity">
    <text evidence="3 6">Belongs to the peptidase S33 family.</text>
</comment>
<reference evidence="11" key="2">
    <citation type="submission" date="2018-07" db="EMBL/GenBank/DDBJ databases">
        <authorList>
            <person name="Quirk P.G."/>
            <person name="Krulwich T.A."/>
        </authorList>
    </citation>
    <scope>NUCLEOTIDE SEQUENCE</scope>
</reference>
<keyword evidence="5 6" id="KW-0378">Hydrolase</keyword>
<evidence type="ECO:0000256" key="6">
    <source>
        <dbReference type="PIRNR" id="PIRNR001112"/>
    </source>
</evidence>
<keyword evidence="6" id="KW-0472">Membrane</keyword>
<dbReference type="GO" id="GO:0033961">
    <property type="term" value="F:cis-stilbene-oxide hydrolase activity"/>
    <property type="evidence" value="ECO:0007669"/>
    <property type="project" value="UniProtKB-UniRule"/>
</dbReference>
<feature type="active site" description="Proton donor" evidence="7">
    <location>
        <position position="379"/>
    </location>
</feature>
<dbReference type="InterPro" id="IPR000639">
    <property type="entry name" value="Epox_hydrolase-like"/>
</dbReference>
<dbReference type="Gene3D" id="3.40.50.1820">
    <property type="entry name" value="alpha/beta hydrolase"/>
    <property type="match status" value="1"/>
</dbReference>
<feature type="signal peptide" evidence="8">
    <location>
        <begin position="1"/>
        <end position="19"/>
    </location>
</feature>